<protein>
    <submittedName>
        <fullName evidence="3">HNH endonuclease</fullName>
    </submittedName>
</protein>
<gene>
    <name evidence="3" type="ORF">E3T23_06315</name>
</gene>
<dbReference type="InterPro" id="IPR003870">
    <property type="entry name" value="DUF222"/>
</dbReference>
<keyword evidence="3" id="KW-0378">Hydrolase</keyword>
<dbReference type="GO" id="GO:0008270">
    <property type="term" value="F:zinc ion binding"/>
    <property type="evidence" value="ECO:0007669"/>
    <property type="project" value="InterPro"/>
</dbReference>
<evidence type="ECO:0000259" key="2">
    <source>
        <dbReference type="SMART" id="SM00507"/>
    </source>
</evidence>
<dbReference type="InterPro" id="IPR003615">
    <property type="entry name" value="HNH_nuc"/>
</dbReference>
<dbReference type="SMART" id="SM00507">
    <property type="entry name" value="HNHc"/>
    <property type="match status" value="1"/>
</dbReference>
<evidence type="ECO:0000313" key="4">
    <source>
        <dbReference type="Proteomes" id="UP000298433"/>
    </source>
</evidence>
<dbReference type="Pfam" id="PF02720">
    <property type="entry name" value="DUF222"/>
    <property type="match status" value="1"/>
</dbReference>
<dbReference type="GO" id="GO:0003676">
    <property type="term" value="F:nucleic acid binding"/>
    <property type="evidence" value="ECO:0007669"/>
    <property type="project" value="InterPro"/>
</dbReference>
<organism evidence="3 4">
    <name type="scientific">Cryobacterium cheniae</name>
    <dbReference type="NCBI Taxonomy" id="1259262"/>
    <lineage>
        <taxon>Bacteria</taxon>
        <taxon>Bacillati</taxon>
        <taxon>Actinomycetota</taxon>
        <taxon>Actinomycetes</taxon>
        <taxon>Micrococcales</taxon>
        <taxon>Microbacteriaceae</taxon>
        <taxon>Cryobacterium</taxon>
    </lineage>
</organism>
<dbReference type="AlphaFoldDB" id="A0A4R8XTR9"/>
<dbReference type="CDD" id="cd00085">
    <property type="entry name" value="HNHc"/>
    <property type="match status" value="1"/>
</dbReference>
<keyword evidence="3" id="KW-0255">Endonuclease</keyword>
<keyword evidence="3" id="KW-0540">Nuclease</keyword>
<dbReference type="GO" id="GO:0004519">
    <property type="term" value="F:endonuclease activity"/>
    <property type="evidence" value="ECO:0007669"/>
    <property type="project" value="UniProtKB-KW"/>
</dbReference>
<accession>A0A4R8XTR9</accession>
<proteinExistence type="inferred from homology"/>
<comment type="similarity">
    <text evidence="1">Belongs to the Rv1128c/1148c/1588c/1702c/1945/3466 family.</text>
</comment>
<comment type="caution">
    <text evidence="3">The sequence shown here is derived from an EMBL/GenBank/DDBJ whole genome shotgun (WGS) entry which is preliminary data.</text>
</comment>
<dbReference type="OrthoDB" id="3261064at2"/>
<dbReference type="InterPro" id="IPR002711">
    <property type="entry name" value="HNH"/>
</dbReference>
<feature type="domain" description="HNH nuclease" evidence="2">
    <location>
        <begin position="390"/>
        <end position="442"/>
    </location>
</feature>
<evidence type="ECO:0000313" key="3">
    <source>
        <dbReference type="EMBL" id="TFC81592.1"/>
    </source>
</evidence>
<dbReference type="RefSeq" id="WP_134369530.1">
    <property type="nucleotide sequence ID" value="NZ_SOGN01000034.1"/>
</dbReference>
<reference evidence="3 4" key="1">
    <citation type="submission" date="2019-03" db="EMBL/GenBank/DDBJ databases">
        <title>Genomics of glacier-inhabiting Cryobacterium strains.</title>
        <authorList>
            <person name="Liu Q."/>
            <person name="Xin Y.-H."/>
        </authorList>
    </citation>
    <scope>NUCLEOTIDE SEQUENCE [LARGE SCALE GENOMIC DNA]</scope>
    <source>
        <strain evidence="3 4">TMT2-48-2</strain>
    </source>
</reference>
<keyword evidence="4" id="KW-1185">Reference proteome</keyword>
<name>A0A4R8XTR9_9MICO</name>
<dbReference type="Proteomes" id="UP000298433">
    <property type="component" value="Unassembled WGS sequence"/>
</dbReference>
<evidence type="ECO:0000256" key="1">
    <source>
        <dbReference type="ARBA" id="ARBA00023450"/>
    </source>
</evidence>
<sequence length="489" mass="52256">MDSLADLSDIEAFDIENLDIEELDDGGALGVVTAETSGDAASVDRRMRILAELVSAAASADRLLAAVSAARAEAVDQVRAWCLANELAAERDRARRAMLAQAVEQGLTADLDSTAESAGDSEAVSAGVAGSRWDALEIAYRTAISELACALHISQASASNLLSQSEALAGAYTASRTALASGQISYAHARVLIEQANSLPEAARVAFEAEMLPEAKRLTVAQFDRTARRLREKTHPESIAARRAKSQADRTLVFEPAADGMGWLHSYQQLPVAQAIYHRVSDMAASLQGPDEPRTLAQLRADVLAALMVDGVTPAGLGRGIRATVNVTVPVLTLLGRSDEPGHLEGCGPIDPETARELAAGAPSFTRILVHPETGVMLSVGRNQYRVPKDLRRLLVIRDETCRFAGCNRPAARAEMDHTHEWQADGITRYDNLASLCAPDHRLKTQTNWTATQLPGGVLAWTAPSGLHYRSDPSVPFEPPGIVADPPPF</sequence>
<dbReference type="EMBL" id="SOGN01000034">
    <property type="protein sequence ID" value="TFC81592.1"/>
    <property type="molecule type" value="Genomic_DNA"/>
</dbReference>
<dbReference type="Pfam" id="PF01844">
    <property type="entry name" value="HNH"/>
    <property type="match status" value="1"/>
</dbReference>